<comment type="caution">
    <text evidence="2">The sequence shown here is derived from an EMBL/GenBank/DDBJ whole genome shotgun (WGS) entry which is preliminary data.</text>
</comment>
<dbReference type="EMBL" id="JBEHCU010012111">
    <property type="protein sequence ID" value="KAL1375891.1"/>
    <property type="molecule type" value="Genomic_DNA"/>
</dbReference>
<feature type="region of interest" description="Disordered" evidence="1">
    <location>
        <begin position="1"/>
        <end position="31"/>
    </location>
</feature>
<proteinExistence type="predicted"/>
<reference evidence="2 3" key="1">
    <citation type="submission" date="2024-05" db="EMBL/GenBank/DDBJ databases">
        <title>Culex pipiens pipiens assembly and annotation.</title>
        <authorList>
            <person name="Alout H."/>
            <person name="Durand T."/>
        </authorList>
    </citation>
    <scope>NUCLEOTIDE SEQUENCE [LARGE SCALE GENOMIC DNA]</scope>
    <source>
        <strain evidence="2">HA-2024</strain>
        <tissue evidence="2">Whole body</tissue>
    </source>
</reference>
<keyword evidence="3" id="KW-1185">Reference proteome</keyword>
<dbReference type="AlphaFoldDB" id="A0ABD1CHL3"/>
<evidence type="ECO:0000313" key="2">
    <source>
        <dbReference type="EMBL" id="KAL1375891.1"/>
    </source>
</evidence>
<protein>
    <submittedName>
        <fullName evidence="2">Uncharacterized protein</fullName>
    </submittedName>
</protein>
<dbReference type="Proteomes" id="UP001562425">
    <property type="component" value="Unassembled WGS sequence"/>
</dbReference>
<evidence type="ECO:0000313" key="3">
    <source>
        <dbReference type="Proteomes" id="UP001562425"/>
    </source>
</evidence>
<accession>A0ABD1CHL3</accession>
<name>A0ABD1CHL3_CULPP</name>
<evidence type="ECO:0000256" key="1">
    <source>
        <dbReference type="SAM" id="MobiDB-lite"/>
    </source>
</evidence>
<sequence>MNLRRAKLVGTDQPSEPFPAPSKGSCSSDSRRVGLSSISWWRNRKVARHSEGPEQKIGNLEVAIKILELAETVAVAPNSGGGSRWSFLVKDSATLFNMPDAADKG</sequence>
<organism evidence="2 3">
    <name type="scientific">Culex pipiens pipiens</name>
    <name type="common">Northern house mosquito</name>
    <dbReference type="NCBI Taxonomy" id="38569"/>
    <lineage>
        <taxon>Eukaryota</taxon>
        <taxon>Metazoa</taxon>
        <taxon>Ecdysozoa</taxon>
        <taxon>Arthropoda</taxon>
        <taxon>Hexapoda</taxon>
        <taxon>Insecta</taxon>
        <taxon>Pterygota</taxon>
        <taxon>Neoptera</taxon>
        <taxon>Endopterygota</taxon>
        <taxon>Diptera</taxon>
        <taxon>Nematocera</taxon>
        <taxon>Culicoidea</taxon>
        <taxon>Culicidae</taxon>
        <taxon>Culicinae</taxon>
        <taxon>Culicini</taxon>
        <taxon>Culex</taxon>
        <taxon>Culex</taxon>
    </lineage>
</organism>
<gene>
    <name evidence="2" type="ORF">pipiens_017218</name>
</gene>